<dbReference type="Pfam" id="PF13454">
    <property type="entry name" value="NAD_binding_9"/>
    <property type="match status" value="1"/>
</dbReference>
<evidence type="ECO:0000256" key="3">
    <source>
        <dbReference type="SAM" id="MobiDB-lite"/>
    </source>
</evidence>
<dbReference type="Proteomes" id="UP000651057">
    <property type="component" value="Unassembled WGS sequence"/>
</dbReference>
<evidence type="ECO:0000259" key="4">
    <source>
        <dbReference type="Pfam" id="PF13454"/>
    </source>
</evidence>
<organism evidence="6 7">
    <name type="scientific">Aquimarina mytili</name>
    <dbReference type="NCBI Taxonomy" id="874423"/>
    <lineage>
        <taxon>Bacteria</taxon>
        <taxon>Pseudomonadati</taxon>
        <taxon>Bacteroidota</taxon>
        <taxon>Flavobacteriia</taxon>
        <taxon>Flavobacteriales</taxon>
        <taxon>Flavobacteriaceae</taxon>
        <taxon>Aquimarina</taxon>
    </lineage>
</organism>
<evidence type="ECO:0000256" key="2">
    <source>
        <dbReference type="PIRSR" id="PIRSR620019-2"/>
    </source>
</evidence>
<evidence type="ECO:0000256" key="1">
    <source>
        <dbReference type="PIRSR" id="PIRSR620019-1"/>
    </source>
</evidence>
<dbReference type="InterPro" id="IPR020019">
    <property type="entry name" value="AcTrfase_PglD-like"/>
</dbReference>
<dbReference type="InterPro" id="IPR041561">
    <property type="entry name" value="PglD_N"/>
</dbReference>
<feature type="binding site" evidence="2">
    <location>
        <position position="161"/>
    </location>
    <ligand>
        <name>acetyl-CoA</name>
        <dbReference type="ChEBI" id="CHEBI:57288"/>
    </ligand>
</feature>
<dbReference type="InterPro" id="IPR052189">
    <property type="entry name" value="L-asp_N-monooxygenase_NS-form"/>
</dbReference>
<dbReference type="SUPFAM" id="SSF51161">
    <property type="entry name" value="Trimeric LpxA-like enzymes"/>
    <property type="match status" value="1"/>
</dbReference>
<feature type="compositionally biased region" description="Polar residues" evidence="3">
    <location>
        <begin position="10"/>
        <end position="21"/>
    </location>
</feature>
<dbReference type="EMBL" id="JAERQJ010000015">
    <property type="protein sequence ID" value="MBL0685927.1"/>
    <property type="molecule type" value="Genomic_DNA"/>
</dbReference>
<evidence type="ECO:0000313" key="7">
    <source>
        <dbReference type="Proteomes" id="UP000651057"/>
    </source>
</evidence>
<proteinExistence type="predicted"/>
<feature type="binding site" evidence="2">
    <location>
        <position position="88"/>
    </location>
    <ligand>
        <name>substrate</name>
    </ligand>
</feature>
<feature type="site" description="Increases basicity of active site His" evidence="1">
    <location>
        <position position="153"/>
    </location>
</feature>
<dbReference type="Gene3D" id="2.160.10.10">
    <property type="entry name" value="Hexapeptide repeat proteins"/>
    <property type="match status" value="1"/>
</dbReference>
<dbReference type="AlphaFoldDB" id="A0A936ZX44"/>
<dbReference type="CDD" id="cd03360">
    <property type="entry name" value="LbH_AT_putative"/>
    <property type="match status" value="1"/>
</dbReference>
<sequence>MLDKERLTQKPKSSDNSSQKISEVRLYGAGGHSQVIKETLGCEGIAVHEYFDDNPKRKHHLVPKVHKGVRQDIDSFPHQGPPFIISVGNNRERLEISQMLRSSFYTAIHDTAIVSPKAIIGEGTVIFAGAIIQPNTSVGKHVIINTGASIDHDNIIGDYAHISPQAALCGHVEIGEGTHVGVSACVIPKVKIGKWCTIGAGAVVIKDVPDYCTVVGNPGKIIKAKKPYRSNKHNDIAFVGSGISTSFTIIKLLDLYKNKKHPLKLSIIEKSNEFHTGIPYGYRSTDTSLLIKPLSQFLPSAELNYFIEWLTLNKKELVENALLQGGTLTQEWYENNREAIEKDDWLELYIPRGFFGKYISQVVEKKIRSAINQGTLSIDYITDEVVSIDKSSGNYTINLKNNFSSVVSKKVVLATGAAPNRKLFSTNDLLVGKDNGIMIEDPYAPSLKIILNEIKSFIDKKQKRKINILVIGTNASGIELVYKLNDDPTIKSKINHFYALSTQGKFPDAKMDVDPSVTFTPTHLIKLTKEKKITASDIEKAAKKDLDYADQHNISSIYTIQPISEVFCSLLDELSASEKRKFATQIGNEIGKRQREAGSHYSKVIRDLHAQERLTNLSGKFSGILSSTTNGLQFAYETKKKVIHHNQPVDVIINCSGGSDITDPKNENTLLRTLSKNNICQINDSNRGITVNTSLEASEGFYIIGPLLGGNLIDNKPIWHVEHAGRISSLSYKLATIIHEELSNKERHQENLIKV</sequence>
<dbReference type="PANTHER" id="PTHR40254:SF1">
    <property type="entry name" value="BLR0577 PROTEIN"/>
    <property type="match status" value="1"/>
</dbReference>
<protein>
    <submittedName>
        <fullName evidence="6">NeuD/PglB/VioB family sugar acetyltransferase</fullName>
    </submittedName>
</protein>
<evidence type="ECO:0000313" key="6">
    <source>
        <dbReference type="EMBL" id="MBL0685927.1"/>
    </source>
</evidence>
<feature type="domain" description="FAD-dependent urate hydroxylase HpyO/Asp monooxygenase CreE-like FAD/NAD(P)-binding" evidence="4">
    <location>
        <begin position="237"/>
        <end position="417"/>
    </location>
</feature>
<dbReference type="InterPro" id="IPR036188">
    <property type="entry name" value="FAD/NAD-bd_sf"/>
</dbReference>
<dbReference type="RefSeq" id="WP_201924403.1">
    <property type="nucleotide sequence ID" value="NZ_BAABAX010000016.1"/>
</dbReference>
<dbReference type="PANTHER" id="PTHR40254">
    <property type="entry name" value="BLR0577 PROTEIN"/>
    <property type="match status" value="1"/>
</dbReference>
<dbReference type="InterPro" id="IPR038732">
    <property type="entry name" value="HpyO/CreE_NAD-binding"/>
</dbReference>
<gene>
    <name evidence="6" type="ORF">JJQ60_20530</name>
</gene>
<feature type="domain" description="PglD N-terminal" evidence="5">
    <location>
        <begin position="26"/>
        <end position="100"/>
    </location>
</feature>
<dbReference type="Pfam" id="PF17836">
    <property type="entry name" value="PglD_N"/>
    <property type="match status" value="1"/>
</dbReference>
<dbReference type="InterPro" id="IPR011004">
    <property type="entry name" value="Trimer_LpxA-like_sf"/>
</dbReference>
<dbReference type="NCBIfam" id="TIGR03570">
    <property type="entry name" value="NeuD_NnaD"/>
    <property type="match status" value="1"/>
</dbReference>
<comment type="caution">
    <text evidence="6">The sequence shown here is derived from an EMBL/GenBank/DDBJ whole genome shotgun (WGS) entry which is preliminary data.</text>
</comment>
<reference evidence="6" key="1">
    <citation type="submission" date="2021-01" db="EMBL/GenBank/DDBJ databases">
        <authorList>
            <person name="Zhong Y.L."/>
        </authorList>
    </citation>
    <scope>NUCLEOTIDE SEQUENCE</scope>
    <source>
        <strain evidence="6">KCTC 23302</strain>
    </source>
</reference>
<evidence type="ECO:0000259" key="5">
    <source>
        <dbReference type="Pfam" id="PF17836"/>
    </source>
</evidence>
<name>A0A936ZX44_9FLAO</name>
<dbReference type="Gene3D" id="3.50.50.60">
    <property type="entry name" value="FAD/NAD(P)-binding domain"/>
    <property type="match status" value="1"/>
</dbReference>
<feature type="active site" description="Proton acceptor" evidence="1">
    <location>
        <position position="152"/>
    </location>
</feature>
<feature type="region of interest" description="Disordered" evidence="3">
    <location>
        <begin position="1"/>
        <end position="21"/>
    </location>
</feature>
<accession>A0A936ZX44</accession>
<dbReference type="SUPFAM" id="SSF51905">
    <property type="entry name" value="FAD/NAD(P)-binding domain"/>
    <property type="match status" value="1"/>
</dbReference>
<keyword evidence="7" id="KW-1185">Reference proteome</keyword>
<dbReference type="Gene3D" id="3.40.50.20">
    <property type="match status" value="1"/>
</dbReference>